<proteinExistence type="predicted"/>
<dbReference type="Proteomes" id="UP000356253">
    <property type="component" value="Unassembled WGS sequence"/>
</dbReference>
<dbReference type="EMBL" id="CABVMM010000007">
    <property type="protein sequence ID" value="VVV00696.1"/>
    <property type="molecule type" value="Genomic_DNA"/>
</dbReference>
<evidence type="ECO:0000313" key="1">
    <source>
        <dbReference type="EMBL" id="VVV00696.1"/>
    </source>
</evidence>
<keyword evidence="2" id="KW-1185">Reference proteome</keyword>
<reference evidence="1" key="1">
    <citation type="submission" date="2019-09" db="EMBL/GenBank/DDBJ databases">
        <authorList>
            <person name="Rodrigo-Torres L."/>
            <person name="Arahal R. D."/>
            <person name="Lucena T."/>
        </authorList>
    </citation>
    <scope>NUCLEOTIDE SEQUENCE</scope>
    <source>
        <strain evidence="1">ISS653</strain>
    </source>
</reference>
<sequence>MLFSFFILQAVSTQQFLNHSLTKVLKNRDLIEKFKDIEYLKFGSERQKLAFHEIKQHRILEILEKYNPILTGTIPIGIDLPESDLDIICQCENHTEFKRYLSSQFSEKKGFKIYGLKTQNGVESTIAEFKTDNFLIEIFGQHIPTEKQNAYRHMLVEDRILNEKGVDFKQKIKQLKSNGLKTEPAFAQLLGLKGNPYAELLKLEINTLE</sequence>
<comment type="caution">
    <text evidence="1">The sequence shown here is derived from an EMBL/GenBank/DDBJ whole genome shotgun (WGS) entry which is preliminary data.</text>
</comment>
<gene>
    <name evidence="1" type="ORF">FVB9532_01970</name>
</gene>
<organism evidence="1 2">
    <name type="scientific">Mesonia oceanica</name>
    <dbReference type="NCBI Taxonomy" id="2687242"/>
    <lineage>
        <taxon>Bacteria</taxon>
        <taxon>Pseudomonadati</taxon>
        <taxon>Bacteroidota</taxon>
        <taxon>Flavobacteriia</taxon>
        <taxon>Flavobacteriales</taxon>
        <taxon>Flavobacteriaceae</taxon>
        <taxon>Mesonia</taxon>
    </lineage>
</organism>
<evidence type="ECO:0000313" key="2">
    <source>
        <dbReference type="Proteomes" id="UP000356253"/>
    </source>
</evidence>
<protein>
    <submittedName>
        <fullName evidence="1">Uncharacterized protein</fullName>
    </submittedName>
</protein>
<name>A0AC61Y8F7_9FLAO</name>
<accession>A0AC61Y8F7</accession>